<accession>A0A1Y0ILE4</accession>
<feature type="domain" description="Serine aminopeptidase S33" evidence="1">
    <location>
        <begin position="32"/>
        <end position="265"/>
    </location>
</feature>
<evidence type="ECO:0000313" key="2">
    <source>
        <dbReference type="EMBL" id="ARU60859.1"/>
    </source>
</evidence>
<dbReference type="Proteomes" id="UP000195437">
    <property type="component" value="Chromosome"/>
</dbReference>
<proteinExistence type="predicted"/>
<gene>
    <name evidence="2" type="ORF">CBW65_06930</name>
</gene>
<reference evidence="3" key="1">
    <citation type="submission" date="2017-05" db="EMBL/GenBank/DDBJ databases">
        <authorList>
            <person name="Sung H."/>
        </authorList>
    </citation>
    <scope>NUCLEOTIDE SEQUENCE [LARGE SCALE GENOMIC DNA]</scope>
    <source>
        <strain evidence="3">AR23208</strain>
    </source>
</reference>
<evidence type="ECO:0000313" key="3">
    <source>
        <dbReference type="Proteomes" id="UP000195437"/>
    </source>
</evidence>
<sequence>MIQLQEAVVQTHTQSDGYQTHYRLWGKPNGEDAIILLHGGISHSAWQAPLAEGVVARTDLSFIAVDRRGSGLNSVDRGHLPSKEREIEDMVSLIRSLQGSYTRIHLAGWCFGAQVAAIVASVLEAEGILTSFMMIAPGFAFQERYGDVLRLTKHAMFEVIREFDLKPEPAHAFMPVPLQPTDFTDNAEWHEFVVNDDLRLWKVTESTYKVWAELADWSHLALSEISTLPVLAVFGNKERLVDNDAVKQLVQERVKSPVIRMETLETGHAVQFDEPEKLAEIVTSFVASVK</sequence>
<dbReference type="InterPro" id="IPR022742">
    <property type="entry name" value="Hydrolase_4"/>
</dbReference>
<evidence type="ECO:0000259" key="1">
    <source>
        <dbReference type="Pfam" id="PF12146"/>
    </source>
</evidence>
<dbReference type="InterPro" id="IPR029058">
    <property type="entry name" value="AB_hydrolase_fold"/>
</dbReference>
<dbReference type="GO" id="GO:0016020">
    <property type="term" value="C:membrane"/>
    <property type="evidence" value="ECO:0007669"/>
    <property type="project" value="TreeGrafter"/>
</dbReference>
<dbReference type="SUPFAM" id="SSF53474">
    <property type="entry name" value="alpha/beta-Hydrolases"/>
    <property type="match status" value="1"/>
</dbReference>
<dbReference type="AlphaFoldDB" id="A0A1Y0ILE4"/>
<protein>
    <recommendedName>
        <fullName evidence="1">Serine aminopeptidase S33 domain-containing protein</fullName>
    </recommendedName>
</protein>
<organism evidence="2 3">
    <name type="scientific">Tumebacillus avium</name>
    <dbReference type="NCBI Taxonomy" id="1903704"/>
    <lineage>
        <taxon>Bacteria</taxon>
        <taxon>Bacillati</taxon>
        <taxon>Bacillota</taxon>
        <taxon>Bacilli</taxon>
        <taxon>Bacillales</taxon>
        <taxon>Alicyclobacillaceae</taxon>
        <taxon>Tumebacillus</taxon>
    </lineage>
</organism>
<dbReference type="OrthoDB" id="2987348at2"/>
<name>A0A1Y0ILE4_9BACL</name>
<dbReference type="Pfam" id="PF12146">
    <property type="entry name" value="Hydrolase_4"/>
    <property type="match status" value="1"/>
</dbReference>
<dbReference type="InterPro" id="IPR050266">
    <property type="entry name" value="AB_hydrolase_sf"/>
</dbReference>
<dbReference type="Gene3D" id="3.40.50.1820">
    <property type="entry name" value="alpha/beta hydrolase"/>
    <property type="match status" value="1"/>
</dbReference>
<dbReference type="KEGG" id="tum:CBW65_06930"/>
<dbReference type="PANTHER" id="PTHR43798">
    <property type="entry name" value="MONOACYLGLYCEROL LIPASE"/>
    <property type="match status" value="1"/>
</dbReference>
<keyword evidence="3" id="KW-1185">Reference proteome</keyword>
<dbReference type="EMBL" id="CP021434">
    <property type="protein sequence ID" value="ARU60859.1"/>
    <property type="molecule type" value="Genomic_DNA"/>
</dbReference>
<dbReference type="PANTHER" id="PTHR43798:SF33">
    <property type="entry name" value="HYDROLASE, PUTATIVE (AFU_ORTHOLOGUE AFUA_2G14860)-RELATED"/>
    <property type="match status" value="1"/>
</dbReference>
<dbReference type="RefSeq" id="WP_087456248.1">
    <property type="nucleotide sequence ID" value="NZ_CP021434.1"/>
</dbReference>